<dbReference type="PRINTS" id="PR00368">
    <property type="entry name" value="FADPNR"/>
</dbReference>
<protein>
    <submittedName>
        <fullName evidence="7">NAD(P)/FAD-dependent oxidoreductase</fullName>
        <ecNumber evidence="7">1.6.5.-</ecNumber>
    </submittedName>
</protein>
<keyword evidence="5 7" id="KW-0560">Oxidoreductase</keyword>
<keyword evidence="8" id="KW-1185">Reference proteome</keyword>
<dbReference type="InterPro" id="IPR051169">
    <property type="entry name" value="NADH-Q_oxidoreductase"/>
</dbReference>
<proteinExistence type="inferred from homology"/>
<dbReference type="Gene3D" id="3.50.50.100">
    <property type="match status" value="1"/>
</dbReference>
<feature type="domain" description="FAD/NAD(P)-binding" evidence="6">
    <location>
        <begin position="6"/>
        <end position="334"/>
    </location>
</feature>
<dbReference type="GO" id="GO:0003955">
    <property type="term" value="F:NAD(P)H dehydrogenase (quinone) activity"/>
    <property type="evidence" value="ECO:0007669"/>
    <property type="project" value="TreeGrafter"/>
</dbReference>
<comment type="cofactor">
    <cofactor evidence="1">
        <name>FAD</name>
        <dbReference type="ChEBI" id="CHEBI:57692"/>
    </cofactor>
</comment>
<keyword evidence="4" id="KW-0274">FAD</keyword>
<evidence type="ECO:0000256" key="2">
    <source>
        <dbReference type="ARBA" id="ARBA00005272"/>
    </source>
</evidence>
<dbReference type="Pfam" id="PF07992">
    <property type="entry name" value="Pyr_redox_2"/>
    <property type="match status" value="1"/>
</dbReference>
<organism evidence="7 8">
    <name type="scientific">Aquincola agrisoli</name>
    <dbReference type="NCBI Taxonomy" id="3119538"/>
    <lineage>
        <taxon>Bacteria</taxon>
        <taxon>Pseudomonadati</taxon>
        <taxon>Pseudomonadota</taxon>
        <taxon>Betaproteobacteria</taxon>
        <taxon>Burkholderiales</taxon>
        <taxon>Sphaerotilaceae</taxon>
        <taxon>Aquincola</taxon>
    </lineage>
</organism>
<dbReference type="Proteomes" id="UP001336250">
    <property type="component" value="Unassembled WGS sequence"/>
</dbReference>
<name>A0AAW9QM01_9BURK</name>
<dbReference type="EC" id="1.6.5.-" evidence="7"/>
<dbReference type="PANTHER" id="PTHR42913:SF3">
    <property type="entry name" value="64 KDA MITOCHONDRIAL NADH DEHYDROGENASE (EUROFUNG)"/>
    <property type="match status" value="1"/>
</dbReference>
<dbReference type="SUPFAM" id="SSF51905">
    <property type="entry name" value="FAD/NAD(P)-binding domain"/>
    <property type="match status" value="1"/>
</dbReference>
<dbReference type="AlphaFoldDB" id="A0AAW9QM01"/>
<comment type="similarity">
    <text evidence="2">Belongs to the NADH dehydrogenase family.</text>
</comment>
<evidence type="ECO:0000256" key="3">
    <source>
        <dbReference type="ARBA" id="ARBA00022630"/>
    </source>
</evidence>
<evidence type="ECO:0000259" key="6">
    <source>
        <dbReference type="Pfam" id="PF07992"/>
    </source>
</evidence>
<dbReference type="RefSeq" id="WP_332292175.1">
    <property type="nucleotide sequence ID" value="NZ_JAZIBG010000048.1"/>
</dbReference>
<dbReference type="PRINTS" id="PR00411">
    <property type="entry name" value="PNDRDTASEI"/>
</dbReference>
<evidence type="ECO:0000256" key="5">
    <source>
        <dbReference type="ARBA" id="ARBA00023002"/>
    </source>
</evidence>
<evidence type="ECO:0000256" key="1">
    <source>
        <dbReference type="ARBA" id="ARBA00001974"/>
    </source>
</evidence>
<dbReference type="InterPro" id="IPR023753">
    <property type="entry name" value="FAD/NAD-binding_dom"/>
</dbReference>
<dbReference type="InterPro" id="IPR036188">
    <property type="entry name" value="FAD/NAD-bd_sf"/>
</dbReference>
<accession>A0AAW9QM01</accession>
<sequence length="431" mass="46515">MTTPQRVLVVGGGIAGLLLATRLGEQLGRSGQAEVALIDRSATYVWKPMLHTIAAGTWDVHQQQVSYIEHARRHGFSYQPGVPCGLDRQARELTLAPLLMPEGEVLLEQRSLRYDALVLAIGSRANDFGTPGVAEHCHFIDSQAQAEAFNAQLRGRVLRSVVHREPLRIAIVGGGATGVELCAELRNLLDIAAGYGDPTVRERVHVTLLESGPRILPAFPEAVSASSAGQLRRLGIELHVDTRVTGAEAGGFRLGDGRLIEADMLVWAAGVKADDFLATAGGLSVNRTNQVVIGPSLHSVDDPRIFALGDCASLVPTEGAQPLPPTAQVANQQAHHLARHLGPWLAEGRAVPAFRFRDRGALVSLSQYNAFGTLGKFGFFEGGFIQGRFAQMSHVLLYRQHQIGLHGVLRAAAMWAAERLNGWVRPKIRLS</sequence>
<reference evidence="7 8" key="1">
    <citation type="submission" date="2024-02" db="EMBL/GenBank/DDBJ databases">
        <title>Genome sequence of Aquincola sp. MAHUQ-54.</title>
        <authorList>
            <person name="Huq M.A."/>
        </authorList>
    </citation>
    <scope>NUCLEOTIDE SEQUENCE [LARGE SCALE GENOMIC DNA]</scope>
    <source>
        <strain evidence="7 8">MAHUQ-54</strain>
    </source>
</reference>
<evidence type="ECO:0000256" key="4">
    <source>
        <dbReference type="ARBA" id="ARBA00022827"/>
    </source>
</evidence>
<keyword evidence="3" id="KW-0285">Flavoprotein</keyword>
<dbReference type="EMBL" id="JAZIBG010000048">
    <property type="protein sequence ID" value="MEF7616632.1"/>
    <property type="molecule type" value="Genomic_DNA"/>
</dbReference>
<gene>
    <name evidence="7" type="ORF">V4F39_22150</name>
</gene>
<dbReference type="GO" id="GO:0019646">
    <property type="term" value="P:aerobic electron transport chain"/>
    <property type="evidence" value="ECO:0007669"/>
    <property type="project" value="TreeGrafter"/>
</dbReference>
<evidence type="ECO:0000313" key="7">
    <source>
        <dbReference type="EMBL" id="MEF7616632.1"/>
    </source>
</evidence>
<evidence type="ECO:0000313" key="8">
    <source>
        <dbReference type="Proteomes" id="UP001336250"/>
    </source>
</evidence>
<dbReference type="PANTHER" id="PTHR42913">
    <property type="entry name" value="APOPTOSIS-INDUCING FACTOR 1"/>
    <property type="match status" value="1"/>
</dbReference>
<comment type="caution">
    <text evidence="7">The sequence shown here is derived from an EMBL/GenBank/DDBJ whole genome shotgun (WGS) entry which is preliminary data.</text>
</comment>